<dbReference type="GO" id="GO:0005634">
    <property type="term" value="C:nucleus"/>
    <property type="evidence" value="ECO:0007669"/>
    <property type="project" value="InterPro"/>
</dbReference>
<name>A0AAV1SR23_9ROSI</name>
<sequence>MFGQPSLELQLDGAVHDMLNKEIAERTRELRHMRGEDLQGLNIEELQKLEKSIEGSLCRVLEIKVCAACHLNSGDRPRTFAQARAVIRFHGDQYQQHELLCFSDIGVGYK</sequence>
<dbReference type="Pfam" id="PF01486">
    <property type="entry name" value="K-box"/>
    <property type="match status" value="1"/>
</dbReference>
<organism evidence="2 3">
    <name type="scientific">Dovyalis caffra</name>
    <dbReference type="NCBI Taxonomy" id="77055"/>
    <lineage>
        <taxon>Eukaryota</taxon>
        <taxon>Viridiplantae</taxon>
        <taxon>Streptophyta</taxon>
        <taxon>Embryophyta</taxon>
        <taxon>Tracheophyta</taxon>
        <taxon>Spermatophyta</taxon>
        <taxon>Magnoliopsida</taxon>
        <taxon>eudicotyledons</taxon>
        <taxon>Gunneridae</taxon>
        <taxon>Pentapetalae</taxon>
        <taxon>rosids</taxon>
        <taxon>fabids</taxon>
        <taxon>Malpighiales</taxon>
        <taxon>Salicaceae</taxon>
        <taxon>Flacourtieae</taxon>
        <taxon>Dovyalis</taxon>
    </lineage>
</organism>
<keyword evidence="3" id="KW-1185">Reference proteome</keyword>
<dbReference type="EMBL" id="CAWUPB010001195">
    <property type="protein sequence ID" value="CAK7355210.1"/>
    <property type="molecule type" value="Genomic_DNA"/>
</dbReference>
<dbReference type="GO" id="GO:0003700">
    <property type="term" value="F:DNA-binding transcription factor activity"/>
    <property type="evidence" value="ECO:0007669"/>
    <property type="project" value="InterPro"/>
</dbReference>
<evidence type="ECO:0000259" key="1">
    <source>
        <dbReference type="Pfam" id="PF01486"/>
    </source>
</evidence>
<proteinExistence type="predicted"/>
<dbReference type="AlphaFoldDB" id="A0AAV1SR23"/>
<gene>
    <name evidence="2" type="ORF">DCAF_LOCUS25551</name>
</gene>
<dbReference type="InterPro" id="IPR002487">
    <property type="entry name" value="TF_Kbox"/>
</dbReference>
<comment type="caution">
    <text evidence="2">The sequence shown here is derived from an EMBL/GenBank/DDBJ whole genome shotgun (WGS) entry which is preliminary data.</text>
</comment>
<protein>
    <recommendedName>
        <fullName evidence="1">K-box domain-containing protein</fullName>
    </recommendedName>
</protein>
<evidence type="ECO:0000313" key="2">
    <source>
        <dbReference type="EMBL" id="CAK7355210.1"/>
    </source>
</evidence>
<reference evidence="2 3" key="1">
    <citation type="submission" date="2024-01" db="EMBL/GenBank/DDBJ databases">
        <authorList>
            <person name="Waweru B."/>
        </authorList>
    </citation>
    <scope>NUCLEOTIDE SEQUENCE [LARGE SCALE GENOMIC DNA]</scope>
</reference>
<evidence type="ECO:0000313" key="3">
    <source>
        <dbReference type="Proteomes" id="UP001314170"/>
    </source>
</evidence>
<dbReference type="Proteomes" id="UP001314170">
    <property type="component" value="Unassembled WGS sequence"/>
</dbReference>
<accession>A0AAV1SR23</accession>
<feature type="domain" description="K-box" evidence="1">
    <location>
        <begin position="17"/>
        <end position="64"/>
    </location>
</feature>